<organism evidence="1 2">
    <name type="scientific">Vermiconidia calcicola</name>
    <dbReference type="NCBI Taxonomy" id="1690605"/>
    <lineage>
        <taxon>Eukaryota</taxon>
        <taxon>Fungi</taxon>
        <taxon>Dikarya</taxon>
        <taxon>Ascomycota</taxon>
        <taxon>Pezizomycotina</taxon>
        <taxon>Dothideomycetes</taxon>
        <taxon>Dothideomycetidae</taxon>
        <taxon>Mycosphaerellales</taxon>
        <taxon>Extremaceae</taxon>
        <taxon>Vermiconidia</taxon>
    </lineage>
</organism>
<reference evidence="1" key="1">
    <citation type="submission" date="2023-07" db="EMBL/GenBank/DDBJ databases">
        <title>Black Yeasts Isolated from many extreme environments.</title>
        <authorList>
            <person name="Coleine C."/>
            <person name="Stajich J.E."/>
            <person name="Selbmann L."/>
        </authorList>
    </citation>
    <scope>NUCLEOTIDE SEQUENCE</scope>
    <source>
        <strain evidence="1">CCFEE 5714</strain>
    </source>
</reference>
<evidence type="ECO:0000313" key="1">
    <source>
        <dbReference type="EMBL" id="KAK3681900.1"/>
    </source>
</evidence>
<name>A0ACC3MAE1_9PEZI</name>
<gene>
    <name evidence="1" type="ORF">LTR37_020769</name>
</gene>
<proteinExistence type="predicted"/>
<comment type="caution">
    <text evidence="1">The sequence shown here is derived from an EMBL/GenBank/DDBJ whole genome shotgun (WGS) entry which is preliminary data.</text>
</comment>
<evidence type="ECO:0000313" key="2">
    <source>
        <dbReference type="Proteomes" id="UP001281147"/>
    </source>
</evidence>
<sequence length="439" mass="48130">MSHPTIDLKAPSSYTVRLGKSILQPSESKRWMSVRYNHTPKLNAPRDVKRTLKQAVGKEELTLRDGKAEYVYAGKNLSNDGGYYVLVSKQSGKNTEIVLERLGGYHEFNVTRTPSEYDAGKLEQQFPQLSVDDEDEDALFGDEDGTEDLVDTTNPWDYRNYLKPSVSKARDNAQEEQRQTSRTPQPQPRAAASTPVSRPEKRSNGPVISQQKKRKAPADPTQDTVNHKRLKAGTEPAYSTKAPTTKSARQKPDIPQVRIDRKASIRRPTIDDDSGELILENETPVSEKPPKQPSAMSLALSGQLLGQGPISLRSAASSPASRVASPGPIRPDGMEEGEEFELGGSDDGSADEGGYFGGGRDEEEDEDADADVEDLELPSPAQTHQKSVVNTAPADDDDDDDELDKALAEAMAEDEEDVGVSQRPPARLVDSDEEESEEE</sequence>
<accession>A0ACC3MAE1</accession>
<keyword evidence="2" id="KW-1185">Reference proteome</keyword>
<dbReference type="EMBL" id="JAUTXU010000389">
    <property type="protein sequence ID" value="KAK3681900.1"/>
    <property type="molecule type" value="Genomic_DNA"/>
</dbReference>
<protein>
    <submittedName>
        <fullName evidence="1">Uncharacterized protein</fullName>
    </submittedName>
</protein>
<dbReference type="Proteomes" id="UP001281147">
    <property type="component" value="Unassembled WGS sequence"/>
</dbReference>